<dbReference type="InterPro" id="IPR015943">
    <property type="entry name" value="WD40/YVTN_repeat-like_dom_sf"/>
</dbReference>
<dbReference type="InterPro" id="IPR036322">
    <property type="entry name" value="WD40_repeat_dom_sf"/>
</dbReference>
<dbReference type="PANTHER" id="PTHR12219:SF17">
    <property type="entry name" value="WD REPEAT-CONTAINING PROTEIN 93"/>
    <property type="match status" value="1"/>
</dbReference>
<organism evidence="3 4">
    <name type="scientific">Microcaecilia unicolor</name>
    <dbReference type="NCBI Taxonomy" id="1415580"/>
    <lineage>
        <taxon>Eukaryota</taxon>
        <taxon>Metazoa</taxon>
        <taxon>Chordata</taxon>
        <taxon>Craniata</taxon>
        <taxon>Vertebrata</taxon>
        <taxon>Euteleostomi</taxon>
        <taxon>Amphibia</taxon>
        <taxon>Gymnophiona</taxon>
        <taxon>Siphonopidae</taxon>
        <taxon>Microcaecilia</taxon>
    </lineage>
</organism>
<protein>
    <submittedName>
        <fullName evidence="4">WD repeat-containing protein 93 isoform X1</fullName>
    </submittedName>
</protein>
<dbReference type="CTD" id="56964"/>
<dbReference type="GeneID" id="115459873"/>
<dbReference type="KEGG" id="muo:115459873"/>
<dbReference type="Pfam" id="PF21030">
    <property type="entry name" value="WDR93"/>
    <property type="match status" value="1"/>
</dbReference>
<dbReference type="SUPFAM" id="SSF50978">
    <property type="entry name" value="WD40 repeat-like"/>
    <property type="match status" value="1"/>
</dbReference>
<evidence type="ECO:0000313" key="3">
    <source>
        <dbReference type="Proteomes" id="UP000515156"/>
    </source>
</evidence>
<dbReference type="Proteomes" id="UP000515156">
    <property type="component" value="Chromosome 1"/>
</dbReference>
<gene>
    <name evidence="4" type="primary">WDR93</name>
</gene>
<feature type="region of interest" description="Disordered" evidence="2">
    <location>
        <begin position="227"/>
        <end position="252"/>
    </location>
</feature>
<evidence type="ECO:0000313" key="4">
    <source>
        <dbReference type="RefSeq" id="XP_030045546.1"/>
    </source>
</evidence>
<dbReference type="InParanoid" id="A0A6P7WWM5"/>
<keyword evidence="1" id="KW-0677">Repeat</keyword>
<dbReference type="RefSeq" id="XP_030045546.1">
    <property type="nucleotide sequence ID" value="XM_030189686.1"/>
</dbReference>
<evidence type="ECO:0000256" key="1">
    <source>
        <dbReference type="ARBA" id="ARBA00022737"/>
    </source>
</evidence>
<proteinExistence type="predicted"/>
<dbReference type="FunCoup" id="A0A6P7WWM5">
    <property type="interactions" value="20"/>
</dbReference>
<evidence type="ECO:0000256" key="2">
    <source>
        <dbReference type="SAM" id="MobiDB-lite"/>
    </source>
</evidence>
<name>A0A6P7WWM5_9AMPH</name>
<dbReference type="PANTHER" id="PTHR12219">
    <property type="entry name" value="NADH-UBIQUINONE OXIDOREDUCTASE"/>
    <property type="match status" value="1"/>
</dbReference>
<dbReference type="AlphaFoldDB" id="A0A6P7WWM5"/>
<sequence length="665" mass="74971">MPVYIRKRTLNIQSPSEKDWSKTEEEDFFLQDPDQALDCLPQPYRMIVKIVNRIFDQSWESVQAREEHREAERLKKKNIAYQPTDDIKQFDGRANCIASTGTGRYIFVGLTNGLVVFSTPSYIRICGWEAAEVEISIISACQVPDQSYLIGTVDNMGTARLFYFYVDHISLIKAINELEDISKRTICMKLGFSQGGDYAGVLLQGGGESWLEVYRLPKDSWLKELDQSQVARPQHKGPEGQGDENPETVGSVETKVTPPALIMKIKSPRPLTGSHFKTASEALQKTDESNVIGSGHNHVISAHQWEHQEAVFYATFKKYLDARNAEPTEEKKPSEAVFYFLLPGKILQMGSDGKSLTGMPNAIGVHWNDRHNLYQYLLVRPHKEKSDSEPKPEVVWPCAAPIICSAASSCTSYLALGCEDGTITIWDIKYSGSPLAVVALPEGCHMQDIYFLENSNINTNQMQFPSIPARPKVQILAWCTSGSLYLIMAAWGKETNIILLRDSSKTPDELISAVIPVPTLPNTVLLISREGQVELLDSAEQEVVCQFDVPISHMVATPWQPVFALDPVNLCLYLRGDQRLPPDTPAHASDVPCSIFCFSFEGLSFMETFLKKQESIEAPLKLFLWDRRCELIFQNRLQSQVERCKQLPDCWEQLQKCAKAKRHRN</sequence>
<accession>A0A6P7WWM5</accession>
<dbReference type="InterPro" id="IPR006885">
    <property type="entry name" value="NADH_UbQ_FeS_4_mit-like"/>
</dbReference>
<reference evidence="4" key="1">
    <citation type="submission" date="2025-08" db="UniProtKB">
        <authorList>
            <consortium name="RefSeq"/>
        </authorList>
    </citation>
    <scope>IDENTIFICATION</scope>
</reference>
<dbReference type="InterPro" id="IPR049547">
    <property type="entry name" value="WDR93_beta-prop"/>
</dbReference>
<dbReference type="Gene3D" id="2.130.10.10">
    <property type="entry name" value="YVTN repeat-like/Quinoprotein amine dehydrogenase"/>
    <property type="match status" value="1"/>
</dbReference>
<dbReference type="GO" id="GO:0022900">
    <property type="term" value="P:electron transport chain"/>
    <property type="evidence" value="ECO:0007669"/>
    <property type="project" value="InterPro"/>
</dbReference>
<keyword evidence="3" id="KW-1185">Reference proteome</keyword>
<dbReference type="OrthoDB" id="547231at2759"/>